<evidence type="ECO:0000313" key="2">
    <source>
        <dbReference type="EMBL" id="TWT94019.1"/>
    </source>
</evidence>
<organism evidence="2 3">
    <name type="scientific">Botrimarina colliarenosi</name>
    <dbReference type="NCBI Taxonomy" id="2528001"/>
    <lineage>
        <taxon>Bacteria</taxon>
        <taxon>Pseudomonadati</taxon>
        <taxon>Planctomycetota</taxon>
        <taxon>Planctomycetia</taxon>
        <taxon>Pirellulales</taxon>
        <taxon>Lacipirellulaceae</taxon>
        <taxon>Botrimarina</taxon>
    </lineage>
</organism>
<dbReference type="OrthoDB" id="256194at2"/>
<reference evidence="2 3" key="1">
    <citation type="submission" date="2019-02" db="EMBL/GenBank/DDBJ databases">
        <title>Deep-cultivation of Planctomycetes and their phenomic and genomic characterization uncovers novel biology.</title>
        <authorList>
            <person name="Wiegand S."/>
            <person name="Jogler M."/>
            <person name="Boedeker C."/>
            <person name="Pinto D."/>
            <person name="Vollmers J."/>
            <person name="Rivas-Marin E."/>
            <person name="Kohn T."/>
            <person name="Peeters S.H."/>
            <person name="Heuer A."/>
            <person name="Rast P."/>
            <person name="Oberbeckmann S."/>
            <person name="Bunk B."/>
            <person name="Jeske O."/>
            <person name="Meyerdierks A."/>
            <person name="Storesund J.E."/>
            <person name="Kallscheuer N."/>
            <person name="Luecker S."/>
            <person name="Lage O.M."/>
            <person name="Pohl T."/>
            <person name="Merkel B.J."/>
            <person name="Hornburger P."/>
            <person name="Mueller R.-W."/>
            <person name="Bruemmer F."/>
            <person name="Labrenz M."/>
            <person name="Spormann A.M."/>
            <person name="Op Den Camp H."/>
            <person name="Overmann J."/>
            <person name="Amann R."/>
            <person name="Jetten M.S.M."/>
            <person name="Mascher T."/>
            <person name="Medema M.H."/>
            <person name="Devos D.P."/>
            <person name="Kaster A.-K."/>
            <person name="Ovreas L."/>
            <person name="Rohde M."/>
            <person name="Galperin M.Y."/>
            <person name="Jogler C."/>
        </authorList>
    </citation>
    <scope>NUCLEOTIDE SEQUENCE [LARGE SCALE GENOMIC DNA]</scope>
    <source>
        <strain evidence="2 3">Pla108</strain>
    </source>
</reference>
<keyword evidence="3" id="KW-1185">Reference proteome</keyword>
<evidence type="ECO:0000259" key="1">
    <source>
        <dbReference type="Pfam" id="PF13737"/>
    </source>
</evidence>
<dbReference type="InterPro" id="IPR025668">
    <property type="entry name" value="Tnp_DDE_dom"/>
</dbReference>
<dbReference type="PANTHER" id="PTHR34631">
    <property type="match status" value="1"/>
</dbReference>
<sequence length="117" mass="13050">MLISRGDITLWFSDEVIDAWEHENAEKRAGHPFVYSDLAIETLLTIRELFRLSYRQTEGFGQALARLMNADMPIPDYISLQKRAVGLGVSIDVVVDSTGLKVFGGGEWKVKKHGAGK</sequence>
<dbReference type="EMBL" id="SJPR01000007">
    <property type="protein sequence ID" value="TWT94019.1"/>
    <property type="molecule type" value="Genomic_DNA"/>
</dbReference>
<dbReference type="PANTHER" id="PTHR34631:SF3">
    <property type="entry name" value="ISSOD12 TRANSPOSASE TNPA_ISSOD12"/>
    <property type="match status" value="1"/>
</dbReference>
<dbReference type="Pfam" id="PF13737">
    <property type="entry name" value="DDE_Tnp_1_5"/>
    <property type="match status" value="1"/>
</dbReference>
<dbReference type="AlphaFoldDB" id="A0A5C6A3A2"/>
<dbReference type="InterPro" id="IPR053172">
    <property type="entry name" value="Tn903_transposase"/>
</dbReference>
<gene>
    <name evidence="2" type="ORF">Pla108_37300</name>
</gene>
<name>A0A5C6A3A2_9BACT</name>
<evidence type="ECO:0000313" key="3">
    <source>
        <dbReference type="Proteomes" id="UP000317421"/>
    </source>
</evidence>
<accession>A0A5C6A3A2</accession>
<proteinExistence type="predicted"/>
<dbReference type="Proteomes" id="UP000317421">
    <property type="component" value="Unassembled WGS sequence"/>
</dbReference>
<feature type="domain" description="Transposase DDE" evidence="1">
    <location>
        <begin position="4"/>
        <end position="104"/>
    </location>
</feature>
<dbReference type="RefSeq" id="WP_146446425.1">
    <property type="nucleotide sequence ID" value="NZ_SJPR01000007.1"/>
</dbReference>
<comment type="caution">
    <text evidence="2">The sequence shown here is derived from an EMBL/GenBank/DDBJ whole genome shotgun (WGS) entry which is preliminary data.</text>
</comment>
<protein>
    <recommendedName>
        <fullName evidence="1">Transposase DDE domain-containing protein</fullName>
    </recommendedName>
</protein>